<accession>A0A803MJE0</accession>
<dbReference type="AlphaFoldDB" id="A0A803MJE0"/>
<keyword evidence="3" id="KW-1185">Reference proteome</keyword>
<dbReference type="OMA" id="INSNHRI"/>
<dbReference type="Proteomes" id="UP000596660">
    <property type="component" value="Unplaced"/>
</dbReference>
<dbReference type="EnsemblPlants" id="AUR62030386-RA">
    <property type="protein sequence ID" value="AUR62030386-RA:cds"/>
    <property type="gene ID" value="AUR62030386"/>
</dbReference>
<evidence type="ECO:0000256" key="1">
    <source>
        <dbReference type="SAM" id="MobiDB-lite"/>
    </source>
</evidence>
<feature type="region of interest" description="Disordered" evidence="1">
    <location>
        <begin position="60"/>
        <end position="80"/>
    </location>
</feature>
<sequence length="80" mass="9114">MAGLQYRFFPTDFFVPTFEPTIVDSSPKAMSSLINSNHRIKDDDSSELSKNKDIKFNNKKFAKLSTDSPQRSITPVTKKE</sequence>
<feature type="compositionally biased region" description="Polar residues" evidence="1">
    <location>
        <begin position="65"/>
        <end position="80"/>
    </location>
</feature>
<evidence type="ECO:0000313" key="3">
    <source>
        <dbReference type="Proteomes" id="UP000596660"/>
    </source>
</evidence>
<reference evidence="2" key="1">
    <citation type="journal article" date="2017" name="Nature">
        <title>The genome of Chenopodium quinoa.</title>
        <authorList>
            <person name="Jarvis D.E."/>
            <person name="Ho Y.S."/>
            <person name="Lightfoot D.J."/>
            <person name="Schmoeckel S.M."/>
            <person name="Li B."/>
            <person name="Borm T.J.A."/>
            <person name="Ohyanagi H."/>
            <person name="Mineta K."/>
            <person name="Michell C.T."/>
            <person name="Saber N."/>
            <person name="Kharbatia N.M."/>
            <person name="Rupper R.R."/>
            <person name="Sharp A.R."/>
            <person name="Dally N."/>
            <person name="Boughton B.A."/>
            <person name="Woo Y.H."/>
            <person name="Gao G."/>
            <person name="Schijlen E.G.W.M."/>
            <person name="Guo X."/>
            <person name="Momin A.A."/>
            <person name="Negrao S."/>
            <person name="Al-Babili S."/>
            <person name="Gehring C."/>
            <person name="Roessner U."/>
            <person name="Jung C."/>
            <person name="Murphy K."/>
            <person name="Arold S.T."/>
            <person name="Gojobori T."/>
            <person name="van der Linden C.G."/>
            <person name="van Loo E.N."/>
            <person name="Jellen E.N."/>
            <person name="Maughan P.J."/>
            <person name="Tester M."/>
        </authorList>
    </citation>
    <scope>NUCLEOTIDE SEQUENCE [LARGE SCALE GENOMIC DNA]</scope>
    <source>
        <strain evidence="2">cv. PI 614886</strain>
    </source>
</reference>
<protein>
    <submittedName>
        <fullName evidence="2">Uncharacterized protein</fullName>
    </submittedName>
</protein>
<name>A0A803MJE0_CHEQI</name>
<dbReference type="Gramene" id="AUR62030386-RA">
    <property type="protein sequence ID" value="AUR62030386-RA:cds"/>
    <property type="gene ID" value="AUR62030386"/>
</dbReference>
<proteinExistence type="predicted"/>
<reference evidence="2" key="2">
    <citation type="submission" date="2021-03" db="UniProtKB">
        <authorList>
            <consortium name="EnsemblPlants"/>
        </authorList>
    </citation>
    <scope>IDENTIFICATION</scope>
</reference>
<evidence type="ECO:0000313" key="2">
    <source>
        <dbReference type="EnsemblPlants" id="AUR62030386-RA:cds"/>
    </source>
</evidence>
<organism evidence="2 3">
    <name type="scientific">Chenopodium quinoa</name>
    <name type="common">Quinoa</name>
    <dbReference type="NCBI Taxonomy" id="63459"/>
    <lineage>
        <taxon>Eukaryota</taxon>
        <taxon>Viridiplantae</taxon>
        <taxon>Streptophyta</taxon>
        <taxon>Embryophyta</taxon>
        <taxon>Tracheophyta</taxon>
        <taxon>Spermatophyta</taxon>
        <taxon>Magnoliopsida</taxon>
        <taxon>eudicotyledons</taxon>
        <taxon>Gunneridae</taxon>
        <taxon>Pentapetalae</taxon>
        <taxon>Caryophyllales</taxon>
        <taxon>Chenopodiaceae</taxon>
        <taxon>Chenopodioideae</taxon>
        <taxon>Atripliceae</taxon>
        <taxon>Chenopodium</taxon>
    </lineage>
</organism>